<name>A3GFX5_PICST</name>
<proteinExistence type="predicted"/>
<dbReference type="EMBL" id="AAVQ01000001">
    <property type="protein sequence ID" value="EAZ63836.2"/>
    <property type="molecule type" value="Genomic_DNA"/>
</dbReference>
<keyword evidence="2" id="KW-1185">Reference proteome</keyword>
<dbReference type="eggNOG" id="ENOG502SRYK">
    <property type="taxonomic scope" value="Eukaryota"/>
</dbReference>
<dbReference type="HOGENOM" id="CLU_1424690_0_0_1"/>
<dbReference type="OrthoDB" id="4095156at2759"/>
<organism evidence="1 2">
    <name type="scientific">Scheffersomyces stipitis (strain ATCC 58785 / CBS 6054 / NBRC 10063 / NRRL Y-11545)</name>
    <name type="common">Yeast</name>
    <name type="synonym">Pichia stipitis</name>
    <dbReference type="NCBI Taxonomy" id="322104"/>
    <lineage>
        <taxon>Eukaryota</taxon>
        <taxon>Fungi</taxon>
        <taxon>Dikarya</taxon>
        <taxon>Ascomycota</taxon>
        <taxon>Saccharomycotina</taxon>
        <taxon>Pichiomycetes</taxon>
        <taxon>Debaryomycetaceae</taxon>
        <taxon>Scheffersomyces</taxon>
    </lineage>
</organism>
<dbReference type="RefSeq" id="XP_001387859.2">
    <property type="nucleotide sequence ID" value="XM_001387822.1"/>
</dbReference>
<sequence length="191" mass="21339">NAASASSLHKKIGNIVKANQKLNTLKSEFASEIVTWSNNFNNTEIIAMIKEFNSLMSTQLTSETNHLEKLDKIKISLASVNEREKKQKELLSSRSRQLKILKDNETKHGLNANTTTLASERLEEINGNLEVVSRQLIRAIEHDLRDSFIEYICSLQIHLKKAQDASGDCGKFLQNMSLSTDLPGSTVRPSG</sequence>
<evidence type="ECO:0000313" key="1">
    <source>
        <dbReference type="EMBL" id="EAZ63836.2"/>
    </source>
</evidence>
<protein>
    <submittedName>
        <fullName evidence="1">Uncharacterized protein</fullName>
    </submittedName>
</protein>
<accession>A3GFX5</accession>
<gene>
    <name evidence="1" type="ORF">PICST_12325</name>
</gene>
<dbReference type="GeneID" id="4851174"/>
<dbReference type="Proteomes" id="UP000002258">
    <property type="component" value="Chromosome 1"/>
</dbReference>
<evidence type="ECO:0000313" key="2">
    <source>
        <dbReference type="Proteomes" id="UP000002258"/>
    </source>
</evidence>
<reference evidence="1 2" key="1">
    <citation type="journal article" date="2007" name="Nat. Biotechnol.">
        <title>Genome sequence of the lignocellulose-bioconverting and xylose-fermenting yeast Pichia stipitis.</title>
        <authorList>
            <person name="Jeffries T.W."/>
            <person name="Grigoriev I.V."/>
            <person name="Grimwood J."/>
            <person name="Laplaza J.M."/>
            <person name="Aerts A."/>
            <person name="Salamov A."/>
            <person name="Schmutz J."/>
            <person name="Lindquist E."/>
            <person name="Dehal P."/>
            <person name="Shapiro H."/>
            <person name="Jin Y.S."/>
            <person name="Passoth V."/>
            <person name="Richardson P.M."/>
        </authorList>
    </citation>
    <scope>NUCLEOTIDE SEQUENCE [LARGE SCALE GENOMIC DNA]</scope>
    <source>
        <strain evidence="2">ATCC 58785 / CBS 6054 / NBRC 10063 / NRRL Y-11545</strain>
    </source>
</reference>
<dbReference type="KEGG" id="pic:PICST_12325"/>
<comment type="caution">
    <text evidence="1">The sequence shown here is derived from an EMBL/GenBank/DDBJ whole genome shotgun (WGS) entry which is preliminary data.</text>
</comment>
<feature type="non-terminal residue" evidence="1">
    <location>
        <position position="191"/>
    </location>
</feature>
<dbReference type="InParanoid" id="A3GFX5"/>
<dbReference type="AlphaFoldDB" id="A3GFX5"/>
<feature type="non-terminal residue" evidence="1">
    <location>
        <position position="1"/>
    </location>
</feature>